<evidence type="ECO:0000313" key="4">
    <source>
        <dbReference type="EMBL" id="KGN31438.1"/>
    </source>
</evidence>
<accession>A0A0A0J2S6</accession>
<feature type="chain" id="PRO_5038551197" description="Cyclophilin-like domain-containing protein" evidence="2">
    <location>
        <begin position="24"/>
        <end position="181"/>
    </location>
</feature>
<dbReference type="PROSITE" id="PS51257">
    <property type="entry name" value="PROKAR_LIPOPROTEIN"/>
    <property type="match status" value="1"/>
</dbReference>
<dbReference type="Pfam" id="PF18050">
    <property type="entry name" value="Cyclophil_like2"/>
    <property type="match status" value="1"/>
</dbReference>
<dbReference type="SUPFAM" id="SSF50891">
    <property type="entry name" value="Cyclophilin-like"/>
    <property type="match status" value="1"/>
</dbReference>
<dbReference type="RefSeq" id="WP_052109947.1">
    <property type="nucleotide sequence ID" value="NZ_AVPJ01000011.1"/>
</dbReference>
<keyword evidence="5" id="KW-1185">Reference proteome</keyword>
<dbReference type="STRING" id="1385520.N802_03485"/>
<dbReference type="Proteomes" id="UP000030002">
    <property type="component" value="Unassembled WGS sequence"/>
</dbReference>
<evidence type="ECO:0000259" key="3">
    <source>
        <dbReference type="Pfam" id="PF18050"/>
    </source>
</evidence>
<proteinExistence type="predicted"/>
<dbReference type="Gene3D" id="2.40.100.20">
    <property type="match status" value="1"/>
</dbReference>
<feature type="domain" description="Cyclophilin-like" evidence="3">
    <location>
        <begin position="65"/>
        <end position="178"/>
    </location>
</feature>
<dbReference type="AlphaFoldDB" id="A0A0A0J2S6"/>
<organism evidence="4 5">
    <name type="scientific">Knoellia sinensis KCTC 19936</name>
    <dbReference type="NCBI Taxonomy" id="1385520"/>
    <lineage>
        <taxon>Bacteria</taxon>
        <taxon>Bacillati</taxon>
        <taxon>Actinomycetota</taxon>
        <taxon>Actinomycetes</taxon>
        <taxon>Micrococcales</taxon>
        <taxon>Intrasporangiaceae</taxon>
        <taxon>Knoellia</taxon>
    </lineage>
</organism>
<dbReference type="InterPro" id="IPR041183">
    <property type="entry name" value="Cyclophilin-like"/>
</dbReference>
<dbReference type="eggNOG" id="COG4925">
    <property type="taxonomic scope" value="Bacteria"/>
</dbReference>
<evidence type="ECO:0000313" key="5">
    <source>
        <dbReference type="Proteomes" id="UP000030002"/>
    </source>
</evidence>
<sequence length="181" mass="18619">MRWRTPALVVGAALLALAGCSQGGEPVPGATAPTSSIESASPSGSTGTSSATDESGSVEGQALRLTVNDTVIDATMVDNATSREFAALLPLTMRMGDMLGREAYGTGLPTDLTDDAPRRTAYEIGELVYWPPTNGIAVYHKRAGTPVPEPGLIPLARMTVDDAAAFDLSDGAADVTISRAP</sequence>
<feature type="signal peptide" evidence="2">
    <location>
        <begin position="1"/>
        <end position="23"/>
    </location>
</feature>
<reference evidence="4 5" key="1">
    <citation type="submission" date="2013-08" db="EMBL/GenBank/DDBJ databases">
        <title>The genome sequence of Knoellia sinensis.</title>
        <authorList>
            <person name="Zhu W."/>
            <person name="Wang G."/>
        </authorList>
    </citation>
    <scope>NUCLEOTIDE SEQUENCE [LARGE SCALE GENOMIC DNA]</scope>
    <source>
        <strain evidence="4 5">KCTC 19936</strain>
    </source>
</reference>
<feature type="region of interest" description="Disordered" evidence="1">
    <location>
        <begin position="25"/>
        <end position="61"/>
    </location>
</feature>
<gene>
    <name evidence="4" type="ORF">N802_03485</name>
</gene>
<evidence type="ECO:0000256" key="1">
    <source>
        <dbReference type="SAM" id="MobiDB-lite"/>
    </source>
</evidence>
<dbReference type="InterPro" id="IPR029000">
    <property type="entry name" value="Cyclophilin-like_dom_sf"/>
</dbReference>
<feature type="compositionally biased region" description="Low complexity" evidence="1">
    <location>
        <begin position="38"/>
        <end position="57"/>
    </location>
</feature>
<dbReference type="EMBL" id="AVPJ01000011">
    <property type="protein sequence ID" value="KGN31438.1"/>
    <property type="molecule type" value="Genomic_DNA"/>
</dbReference>
<keyword evidence="2" id="KW-0732">Signal</keyword>
<name>A0A0A0J2S6_9MICO</name>
<protein>
    <recommendedName>
        <fullName evidence="3">Cyclophilin-like domain-containing protein</fullName>
    </recommendedName>
</protein>
<evidence type="ECO:0000256" key="2">
    <source>
        <dbReference type="SAM" id="SignalP"/>
    </source>
</evidence>
<comment type="caution">
    <text evidence="4">The sequence shown here is derived from an EMBL/GenBank/DDBJ whole genome shotgun (WGS) entry which is preliminary data.</text>
</comment>